<reference evidence="7" key="1">
    <citation type="submission" date="2022-08" db="EMBL/GenBank/DDBJ databases">
        <authorList>
            <person name="Kallberg Y."/>
            <person name="Tangrot J."/>
            <person name="Rosling A."/>
        </authorList>
    </citation>
    <scope>NUCLEOTIDE SEQUENCE</scope>
    <source>
        <strain evidence="7">Wild A</strain>
    </source>
</reference>
<feature type="domain" description="Protein kinase" evidence="6">
    <location>
        <begin position="1"/>
        <end position="134"/>
    </location>
</feature>
<dbReference type="Gene3D" id="1.10.510.10">
    <property type="entry name" value="Transferase(Phosphotransferase) domain 1"/>
    <property type="match status" value="1"/>
</dbReference>
<evidence type="ECO:0000256" key="4">
    <source>
        <dbReference type="ARBA" id="ARBA00022777"/>
    </source>
</evidence>
<dbReference type="InterPro" id="IPR000719">
    <property type="entry name" value="Prot_kinase_dom"/>
</dbReference>
<dbReference type="Pfam" id="PF00069">
    <property type="entry name" value="Pkinase"/>
    <property type="match status" value="1"/>
</dbReference>
<dbReference type="OrthoDB" id="4062651at2759"/>
<evidence type="ECO:0000256" key="3">
    <source>
        <dbReference type="ARBA" id="ARBA00022741"/>
    </source>
</evidence>
<dbReference type="GO" id="GO:0005524">
    <property type="term" value="F:ATP binding"/>
    <property type="evidence" value="ECO:0007669"/>
    <property type="project" value="UniProtKB-KW"/>
</dbReference>
<gene>
    <name evidence="7" type="ORF">FWILDA_LOCUS6332</name>
</gene>
<evidence type="ECO:0000259" key="6">
    <source>
        <dbReference type="PROSITE" id="PS50011"/>
    </source>
</evidence>
<evidence type="ECO:0000313" key="7">
    <source>
        <dbReference type="EMBL" id="CAI2173926.1"/>
    </source>
</evidence>
<keyword evidence="1" id="KW-0723">Serine/threonine-protein kinase</keyword>
<keyword evidence="2" id="KW-0808">Transferase</keyword>
<name>A0A9W4SMQ8_9GLOM</name>
<dbReference type="InterPro" id="IPR011009">
    <property type="entry name" value="Kinase-like_dom_sf"/>
</dbReference>
<keyword evidence="3" id="KW-0547">Nucleotide-binding</keyword>
<dbReference type="GO" id="GO:0004674">
    <property type="term" value="F:protein serine/threonine kinase activity"/>
    <property type="evidence" value="ECO:0007669"/>
    <property type="project" value="UniProtKB-KW"/>
</dbReference>
<proteinExistence type="predicted"/>
<dbReference type="EMBL" id="CAMKVN010001134">
    <property type="protein sequence ID" value="CAI2173926.1"/>
    <property type="molecule type" value="Genomic_DNA"/>
</dbReference>
<evidence type="ECO:0000256" key="5">
    <source>
        <dbReference type="ARBA" id="ARBA00022840"/>
    </source>
</evidence>
<dbReference type="Proteomes" id="UP001153678">
    <property type="component" value="Unassembled WGS sequence"/>
</dbReference>
<dbReference type="SUPFAM" id="SSF56112">
    <property type="entry name" value="Protein kinase-like (PK-like)"/>
    <property type="match status" value="1"/>
</dbReference>
<accession>A0A9W4SMQ8</accession>
<evidence type="ECO:0000256" key="1">
    <source>
        <dbReference type="ARBA" id="ARBA00022527"/>
    </source>
</evidence>
<keyword evidence="5" id="KW-0067">ATP-binding</keyword>
<dbReference type="AlphaFoldDB" id="A0A9W4SMQ8"/>
<keyword evidence="8" id="KW-1185">Reference proteome</keyword>
<comment type="caution">
    <text evidence="7">The sequence shown here is derived from an EMBL/GenBank/DDBJ whole genome shotgun (WGS) entry which is preliminary data.</text>
</comment>
<evidence type="ECO:0000256" key="2">
    <source>
        <dbReference type="ARBA" id="ARBA00022679"/>
    </source>
</evidence>
<dbReference type="PANTHER" id="PTHR24351">
    <property type="entry name" value="RIBOSOMAL PROTEIN S6 KINASE"/>
    <property type="match status" value="1"/>
</dbReference>
<sequence length="134" mass="15454">MISYTKYQFKNSGSDFFYSSVGLYHIHNSNFIHRDLHSGNILYSKLYSKHPAVISDLGISKSSTESTDNDNIYGIIPYIAPEIFLGQEYTTAADIYSFGMIMWELLTGRKPFWDQDYDADLIIKICDDIRHECT</sequence>
<dbReference type="PROSITE" id="PS50011">
    <property type="entry name" value="PROTEIN_KINASE_DOM"/>
    <property type="match status" value="1"/>
</dbReference>
<dbReference type="SMART" id="SM00220">
    <property type="entry name" value="S_TKc"/>
    <property type="match status" value="1"/>
</dbReference>
<keyword evidence="4" id="KW-0418">Kinase</keyword>
<evidence type="ECO:0000313" key="8">
    <source>
        <dbReference type="Proteomes" id="UP001153678"/>
    </source>
</evidence>
<protein>
    <submittedName>
        <fullName evidence="7">6123_t:CDS:1</fullName>
    </submittedName>
</protein>
<organism evidence="7 8">
    <name type="scientific">Funneliformis geosporum</name>
    <dbReference type="NCBI Taxonomy" id="1117311"/>
    <lineage>
        <taxon>Eukaryota</taxon>
        <taxon>Fungi</taxon>
        <taxon>Fungi incertae sedis</taxon>
        <taxon>Mucoromycota</taxon>
        <taxon>Glomeromycotina</taxon>
        <taxon>Glomeromycetes</taxon>
        <taxon>Glomerales</taxon>
        <taxon>Glomeraceae</taxon>
        <taxon>Funneliformis</taxon>
    </lineage>
</organism>